<organism evidence="2 3">
    <name type="scientific">Fodinisporobacter ferrooxydans</name>
    <dbReference type="NCBI Taxonomy" id="2901836"/>
    <lineage>
        <taxon>Bacteria</taxon>
        <taxon>Bacillati</taxon>
        <taxon>Bacillota</taxon>
        <taxon>Bacilli</taxon>
        <taxon>Bacillales</taxon>
        <taxon>Alicyclobacillaceae</taxon>
        <taxon>Fodinisporobacter</taxon>
    </lineage>
</organism>
<dbReference type="Proteomes" id="UP000830167">
    <property type="component" value="Chromosome"/>
</dbReference>
<protein>
    <submittedName>
        <fullName evidence="2">Uncharacterized protein</fullName>
    </submittedName>
</protein>
<sequence>MKLSIEELKLLKASALGAAESYKNSNMFFTFVFGIVLGILTGSNSLSFLKMDTSNSVFNIILFFYLFLGILIVIRMFLRIVSGVTVIKEVIDICIDEKSAIKANDISQSTQQ</sequence>
<dbReference type="RefSeq" id="WP_347438158.1">
    <property type="nucleotide sequence ID" value="NZ_CP089291.1"/>
</dbReference>
<evidence type="ECO:0000313" key="3">
    <source>
        <dbReference type="Proteomes" id="UP000830167"/>
    </source>
</evidence>
<gene>
    <name evidence="2" type="ORF">LSG31_04215</name>
</gene>
<reference evidence="2" key="1">
    <citation type="submission" date="2021-12" db="EMBL/GenBank/DDBJ databases">
        <title>Alicyclobacillaceae gen. nov., sp. nov., isolated from chalcocite enrichment system.</title>
        <authorList>
            <person name="Jiang Z."/>
        </authorList>
    </citation>
    <scope>NUCLEOTIDE SEQUENCE</scope>
    <source>
        <strain evidence="2">MYW30-H2</strain>
    </source>
</reference>
<evidence type="ECO:0000256" key="1">
    <source>
        <dbReference type="SAM" id="Phobius"/>
    </source>
</evidence>
<accession>A0ABY4CLT7</accession>
<keyword evidence="1" id="KW-1133">Transmembrane helix</keyword>
<dbReference type="EMBL" id="CP089291">
    <property type="protein sequence ID" value="UOF91466.1"/>
    <property type="molecule type" value="Genomic_DNA"/>
</dbReference>
<feature type="transmembrane region" description="Helical" evidence="1">
    <location>
        <begin position="58"/>
        <end position="78"/>
    </location>
</feature>
<keyword evidence="1" id="KW-0472">Membrane</keyword>
<evidence type="ECO:0000313" key="2">
    <source>
        <dbReference type="EMBL" id="UOF91466.1"/>
    </source>
</evidence>
<feature type="transmembrane region" description="Helical" evidence="1">
    <location>
        <begin position="27"/>
        <end position="46"/>
    </location>
</feature>
<name>A0ABY4CLT7_9BACL</name>
<keyword evidence="1" id="KW-0812">Transmembrane</keyword>
<proteinExistence type="predicted"/>
<keyword evidence="3" id="KW-1185">Reference proteome</keyword>